<gene>
    <name evidence="1" type="ORF">EJ104_08330</name>
</gene>
<evidence type="ECO:0000313" key="2">
    <source>
        <dbReference type="Proteomes" id="UP000277766"/>
    </source>
</evidence>
<dbReference type="OrthoDB" id="74042at2"/>
<sequence length="114" mass="12786">MGHWQTALYCIGRKGTVWNGLFAVPAGMKPQCPQSPSYRQEVRDGQTRVEQYRIQGWQPRSLIEPLKQAGFAQLEDEIEGPNHYSVFMGRNAPAELFYTAVADGQDTLITLSGK</sequence>
<dbReference type="AlphaFoldDB" id="A0A3S0I6K6"/>
<name>A0A3S0I6K6_9DEIO</name>
<keyword evidence="2" id="KW-1185">Reference proteome</keyword>
<evidence type="ECO:0000313" key="1">
    <source>
        <dbReference type="EMBL" id="RTR26381.1"/>
    </source>
</evidence>
<accession>A0A3S0I6K6</accession>
<comment type="caution">
    <text evidence="1">The sequence shown here is derived from an EMBL/GenBank/DDBJ whole genome shotgun (WGS) entry which is preliminary data.</text>
</comment>
<protein>
    <submittedName>
        <fullName evidence="1">Uncharacterized protein</fullName>
    </submittedName>
</protein>
<reference evidence="1 2" key="1">
    <citation type="submission" date="2018-12" db="EMBL/GenBank/DDBJ databases">
        <title>Deinococcus radiophilus ATCC 27603 genome sequencing and assembly.</title>
        <authorList>
            <person name="Maclea K.S."/>
            <person name="Maynard C.R."/>
        </authorList>
    </citation>
    <scope>NUCLEOTIDE SEQUENCE [LARGE SCALE GENOMIC DNA]</scope>
    <source>
        <strain evidence="1 2">ATCC 27603</strain>
    </source>
</reference>
<dbReference type="EMBL" id="RXPE01000016">
    <property type="protein sequence ID" value="RTR26381.1"/>
    <property type="molecule type" value="Genomic_DNA"/>
</dbReference>
<organism evidence="1 2">
    <name type="scientific">Deinococcus radiophilus</name>
    <dbReference type="NCBI Taxonomy" id="32062"/>
    <lineage>
        <taxon>Bacteria</taxon>
        <taxon>Thermotogati</taxon>
        <taxon>Deinococcota</taxon>
        <taxon>Deinococci</taxon>
        <taxon>Deinococcales</taxon>
        <taxon>Deinococcaceae</taxon>
        <taxon>Deinococcus</taxon>
    </lineage>
</organism>
<proteinExistence type="predicted"/>
<dbReference type="Proteomes" id="UP000277766">
    <property type="component" value="Unassembled WGS sequence"/>
</dbReference>